<keyword evidence="5" id="KW-0342">GTP-binding</keyword>
<dbReference type="SMART" id="SM00838">
    <property type="entry name" value="EFG_C"/>
    <property type="match status" value="1"/>
</dbReference>
<dbReference type="Gene3D" id="2.40.30.10">
    <property type="entry name" value="Translation factors"/>
    <property type="match status" value="1"/>
</dbReference>
<keyword evidence="4" id="KW-0648">Protein biosynthesis</keyword>
<organism evidence="8 9">
    <name type="scientific">Paramagnetospirillum magnetotacticum MS-1</name>
    <dbReference type="NCBI Taxonomy" id="272627"/>
    <lineage>
        <taxon>Bacteria</taxon>
        <taxon>Pseudomonadati</taxon>
        <taxon>Pseudomonadota</taxon>
        <taxon>Alphaproteobacteria</taxon>
        <taxon>Rhodospirillales</taxon>
        <taxon>Magnetospirillaceae</taxon>
        <taxon>Paramagnetospirillum</taxon>
    </lineage>
</organism>
<dbReference type="InterPro" id="IPR009000">
    <property type="entry name" value="Transl_B-barrel_sf"/>
</dbReference>
<comment type="caution">
    <text evidence="8">The sequence shown here is derived from an EMBL/GenBank/DDBJ whole genome shotgun (WGS) entry which is preliminary data.</text>
</comment>
<keyword evidence="9" id="KW-1185">Reference proteome</keyword>
<dbReference type="FunFam" id="3.30.230.10:FF:000003">
    <property type="entry name" value="Elongation factor G"/>
    <property type="match status" value="1"/>
</dbReference>
<dbReference type="InterPro" id="IPR020568">
    <property type="entry name" value="Ribosomal_Su5_D2-typ_SF"/>
</dbReference>
<evidence type="ECO:0000256" key="5">
    <source>
        <dbReference type="ARBA" id="ARBA00023134"/>
    </source>
</evidence>
<dbReference type="Pfam" id="PF00679">
    <property type="entry name" value="EFG_C"/>
    <property type="match status" value="1"/>
</dbReference>
<dbReference type="SUPFAM" id="SSF50447">
    <property type="entry name" value="Translation proteins"/>
    <property type="match status" value="1"/>
</dbReference>
<evidence type="ECO:0000313" key="8">
    <source>
        <dbReference type="EMBL" id="KIL99118.1"/>
    </source>
</evidence>
<protein>
    <recommendedName>
        <fullName evidence="1">Elongation factor G</fullName>
    </recommendedName>
</protein>
<dbReference type="NCBIfam" id="NF009891">
    <property type="entry name" value="PRK13351.1-1"/>
    <property type="match status" value="1"/>
</dbReference>
<dbReference type="InterPro" id="IPR014721">
    <property type="entry name" value="Ribsml_uS5_D2-typ_fold_subgr"/>
</dbReference>
<dbReference type="PANTHER" id="PTHR43261:SF7">
    <property type="entry name" value="ELONGATION FACTOR G-LIKE PROTEIN"/>
    <property type="match status" value="1"/>
</dbReference>
<dbReference type="GO" id="GO:0097216">
    <property type="term" value="F:guanosine tetraphosphate binding"/>
    <property type="evidence" value="ECO:0007669"/>
    <property type="project" value="UniProtKB-ARBA"/>
</dbReference>
<evidence type="ECO:0000256" key="2">
    <source>
        <dbReference type="ARBA" id="ARBA00022741"/>
    </source>
</evidence>
<dbReference type="NCBIfam" id="NF009381">
    <property type="entry name" value="PRK12740.1-5"/>
    <property type="match status" value="1"/>
</dbReference>
<dbReference type="InterPro" id="IPR005517">
    <property type="entry name" value="Transl_elong_EFG/EF2_IV"/>
</dbReference>
<evidence type="ECO:0000256" key="3">
    <source>
        <dbReference type="ARBA" id="ARBA00022768"/>
    </source>
</evidence>
<evidence type="ECO:0000313" key="9">
    <source>
        <dbReference type="Proteomes" id="UP000031971"/>
    </source>
</evidence>
<evidence type="ECO:0000256" key="6">
    <source>
        <dbReference type="ARBA" id="ARBA00024731"/>
    </source>
</evidence>
<dbReference type="SMART" id="SM00889">
    <property type="entry name" value="EFG_IV"/>
    <property type="match status" value="1"/>
</dbReference>
<dbReference type="EMBL" id="JXSL01000025">
    <property type="protein sequence ID" value="KIL99118.1"/>
    <property type="molecule type" value="Genomic_DNA"/>
</dbReference>
<dbReference type="STRING" id="272627.CCC_03336"/>
<dbReference type="InterPro" id="IPR000795">
    <property type="entry name" value="T_Tr_GTP-bd_dom"/>
</dbReference>
<dbReference type="GO" id="GO:0003924">
    <property type="term" value="F:GTPase activity"/>
    <property type="evidence" value="ECO:0007669"/>
    <property type="project" value="InterPro"/>
</dbReference>
<evidence type="ECO:0000256" key="4">
    <source>
        <dbReference type="ARBA" id="ARBA00022917"/>
    </source>
</evidence>
<dbReference type="NCBIfam" id="NF009379">
    <property type="entry name" value="PRK12740.1-3"/>
    <property type="match status" value="1"/>
</dbReference>
<dbReference type="Gene3D" id="3.30.70.240">
    <property type="match status" value="1"/>
</dbReference>
<comment type="function">
    <text evidence="6">Catalyzes the GTP-dependent ribosomal translocation step during translation elongation. During this step, the ribosome changes from the pre-translocational (PRE) to the post-translocational (POST) state as the newly formed A-site-bound peptidyl-tRNA and P-site-bound deacylated tRNA move to the P and E sites, respectively. Catalyzes the coordinated movement of the two tRNA molecules, the mRNA and conformational changes in the ribosome.</text>
</comment>
<proteinExistence type="predicted"/>
<dbReference type="InterPro" id="IPR027417">
    <property type="entry name" value="P-loop_NTPase"/>
</dbReference>
<dbReference type="PROSITE" id="PS51722">
    <property type="entry name" value="G_TR_2"/>
    <property type="match status" value="1"/>
</dbReference>
<dbReference type="Gene3D" id="3.40.50.300">
    <property type="entry name" value="P-loop containing nucleotide triphosphate hydrolases"/>
    <property type="match status" value="1"/>
</dbReference>
<feature type="domain" description="Tr-type G" evidence="7">
    <location>
        <begin position="7"/>
        <end position="279"/>
    </location>
</feature>
<dbReference type="Pfam" id="PF00009">
    <property type="entry name" value="GTP_EFTU"/>
    <property type="match status" value="1"/>
</dbReference>
<dbReference type="InterPro" id="IPR041095">
    <property type="entry name" value="EFG_II"/>
</dbReference>
<dbReference type="GO" id="GO:0032790">
    <property type="term" value="P:ribosome disassembly"/>
    <property type="evidence" value="ECO:0007669"/>
    <property type="project" value="TreeGrafter"/>
</dbReference>
<dbReference type="Gene3D" id="3.30.230.10">
    <property type="match status" value="1"/>
</dbReference>
<reference evidence="8 9" key="1">
    <citation type="submission" date="2015-01" db="EMBL/GenBank/DDBJ databases">
        <title>Genome Sequence of Magnetospirillum magnetotacticum Strain MS-1.</title>
        <authorList>
            <person name="Marinov G.K."/>
            <person name="Smalley M.D."/>
            <person name="DeSalvo G."/>
        </authorList>
    </citation>
    <scope>NUCLEOTIDE SEQUENCE [LARGE SCALE GENOMIC DNA]</scope>
    <source>
        <strain evidence="8 9">MS-1</strain>
    </source>
</reference>
<dbReference type="OrthoDB" id="9802948at2"/>
<keyword evidence="2" id="KW-0547">Nucleotide-binding</keyword>
<dbReference type="Pfam" id="PF14492">
    <property type="entry name" value="EFG_III"/>
    <property type="match status" value="1"/>
</dbReference>
<dbReference type="PANTHER" id="PTHR43261">
    <property type="entry name" value="TRANSLATION ELONGATION FACTOR G-RELATED"/>
    <property type="match status" value="1"/>
</dbReference>
<dbReference type="SUPFAM" id="SSF54211">
    <property type="entry name" value="Ribosomal protein S5 domain 2-like"/>
    <property type="match status" value="1"/>
</dbReference>
<dbReference type="InterPro" id="IPR000640">
    <property type="entry name" value="EFG_V-like"/>
</dbReference>
<dbReference type="CDD" id="cd04170">
    <property type="entry name" value="EF-G_bact"/>
    <property type="match status" value="1"/>
</dbReference>
<dbReference type="GO" id="GO:0005525">
    <property type="term" value="F:GTP binding"/>
    <property type="evidence" value="ECO:0007669"/>
    <property type="project" value="UniProtKB-KW"/>
</dbReference>
<dbReference type="Proteomes" id="UP000031971">
    <property type="component" value="Unassembled WGS sequence"/>
</dbReference>
<evidence type="ECO:0000259" key="7">
    <source>
        <dbReference type="PROSITE" id="PS51722"/>
    </source>
</evidence>
<dbReference type="GO" id="GO:0003746">
    <property type="term" value="F:translation elongation factor activity"/>
    <property type="evidence" value="ECO:0007669"/>
    <property type="project" value="UniProtKB-KW"/>
</dbReference>
<evidence type="ECO:0000256" key="1">
    <source>
        <dbReference type="ARBA" id="ARBA00017872"/>
    </source>
</evidence>
<dbReference type="SUPFAM" id="SSF52540">
    <property type="entry name" value="P-loop containing nucleoside triphosphate hydrolases"/>
    <property type="match status" value="1"/>
</dbReference>
<dbReference type="Gene3D" id="3.30.70.870">
    <property type="entry name" value="Elongation Factor G (Translational Gtpase), domain 3"/>
    <property type="match status" value="1"/>
</dbReference>
<dbReference type="AlphaFoldDB" id="A0A0C2YVJ2"/>
<dbReference type="CDD" id="cd01434">
    <property type="entry name" value="EFG_mtEFG1_IV"/>
    <property type="match status" value="1"/>
</dbReference>
<gene>
    <name evidence="8" type="ORF">CCC_03336</name>
</gene>
<keyword evidence="3 8" id="KW-0251">Elongation factor</keyword>
<accession>A0A0C2YVJ2</accession>
<dbReference type="InterPro" id="IPR047872">
    <property type="entry name" value="EFG_IV"/>
</dbReference>
<dbReference type="InterPro" id="IPR035647">
    <property type="entry name" value="EFG_III/V"/>
</dbReference>
<dbReference type="SUPFAM" id="SSF54980">
    <property type="entry name" value="EF-G C-terminal domain-like"/>
    <property type="match status" value="2"/>
</dbReference>
<sequence>MTSKSPSLPRACALVGPFASGKTSLLEAMLFACGAIGRQGRIKDGTTIGDASPEARARLMSVEPNMASADYLGEKWTFIDCPGSVEFQQDSYNALMAVDVAVVVCEPDPARAVMVAPVLKFLDQHKIPHLLFVNKIDTAGTRLKETLEALQAVSDRPLIMREIPIREGDAVTGYIDLVSERAYKYRPGQTSAVIKIPDALKGEESAARQEMLEHLADFDDHLMEELLEDIQPPADEIYDDLGKDLTGDLIVPVFFGSAENDGGIHRLLKALRHDAPGPKATAARLGIKAEGGPLAGVFKTVHAAHTGKLSFSRVWRGEFADNQSLDVGRIGGLYVMTGGTPTKVAKAGLGDVCAFGRLDGVATGALIGGAEAAMAAWPEPLSPLFAFALAAEKKGDDVKLTGAIAKLAEEDPSLSLDHGEFGEQILRGQGEIHLQVAIDRLKSRFNMAVVTKKPTVPYKETIRKSTSVHGRHKKQSGGHGQFGDIHIDIAPLPRGSGFHFVDKIVGGVVPRQYIPSVEEGVAEFLHQGPFGFPVVDLQVTLTSGSYHAVDSSDMAFKTAARIAMSEGMPQCDPVLLEPVLAVEISVPSDFTAKAQRIVSGRRGQILGYDAKEGWQGWDAVSAYLPQAEMDDLIVELRSLTMGVGTFSWTFDHLQEISGRVADKVVEARKEALANA</sequence>
<dbReference type="CDD" id="cd03713">
    <property type="entry name" value="EFG_mtEFG_C"/>
    <property type="match status" value="1"/>
</dbReference>
<name>A0A0C2YVJ2_PARME</name>
<dbReference type="InterPro" id="IPR035649">
    <property type="entry name" value="EFG_V"/>
</dbReference>
<dbReference type="Pfam" id="PF03764">
    <property type="entry name" value="EFG_IV"/>
    <property type="match status" value="1"/>
</dbReference>
<dbReference type="RefSeq" id="WP_009869013.1">
    <property type="nucleotide sequence ID" value="NZ_JXSL01000025.1"/>
</dbReference>